<reference evidence="1" key="1">
    <citation type="submission" date="2020-07" db="EMBL/GenBank/DDBJ databases">
        <title>Multicomponent nature underlies the extraordinary mechanical properties of spider dragline silk.</title>
        <authorList>
            <person name="Kono N."/>
            <person name="Nakamura H."/>
            <person name="Mori M."/>
            <person name="Yoshida Y."/>
            <person name="Ohtoshi R."/>
            <person name="Malay A.D."/>
            <person name="Moran D.A.P."/>
            <person name="Tomita M."/>
            <person name="Numata K."/>
            <person name="Arakawa K."/>
        </authorList>
    </citation>
    <scope>NUCLEOTIDE SEQUENCE</scope>
</reference>
<sequence length="103" mass="11992">MRTHAFKTPGQLAGLMQAGRTHDRTLTRKRRTSYGVRSKCAFVELLCARRNLVETSQRSDVSFEARCLTRFLFLDQEEVLVRDDIVLIGSESDEVRRFWVVEK</sequence>
<gene>
    <name evidence="1" type="primary">NCL1_11254</name>
    <name evidence="1" type="ORF">TNCT_164111</name>
</gene>
<accession>A0A8X6LDG8</accession>
<evidence type="ECO:0000313" key="1">
    <source>
        <dbReference type="EMBL" id="GFR04402.1"/>
    </source>
</evidence>
<evidence type="ECO:0000313" key="2">
    <source>
        <dbReference type="Proteomes" id="UP000887116"/>
    </source>
</evidence>
<dbReference type="AlphaFoldDB" id="A0A8X6LDG8"/>
<protein>
    <submittedName>
        <fullName evidence="1">Uncharacterized protein</fullName>
    </submittedName>
</protein>
<comment type="caution">
    <text evidence="1">The sequence shown here is derived from an EMBL/GenBank/DDBJ whole genome shotgun (WGS) entry which is preliminary data.</text>
</comment>
<dbReference type="Proteomes" id="UP000887116">
    <property type="component" value="Unassembled WGS sequence"/>
</dbReference>
<keyword evidence="2" id="KW-1185">Reference proteome</keyword>
<organism evidence="1 2">
    <name type="scientific">Trichonephila clavata</name>
    <name type="common">Joro spider</name>
    <name type="synonym">Nephila clavata</name>
    <dbReference type="NCBI Taxonomy" id="2740835"/>
    <lineage>
        <taxon>Eukaryota</taxon>
        <taxon>Metazoa</taxon>
        <taxon>Ecdysozoa</taxon>
        <taxon>Arthropoda</taxon>
        <taxon>Chelicerata</taxon>
        <taxon>Arachnida</taxon>
        <taxon>Araneae</taxon>
        <taxon>Araneomorphae</taxon>
        <taxon>Entelegynae</taxon>
        <taxon>Araneoidea</taxon>
        <taxon>Nephilidae</taxon>
        <taxon>Trichonephila</taxon>
    </lineage>
</organism>
<dbReference type="EMBL" id="BMAO01005858">
    <property type="protein sequence ID" value="GFR04402.1"/>
    <property type="molecule type" value="Genomic_DNA"/>
</dbReference>
<proteinExistence type="predicted"/>
<name>A0A8X6LDG8_TRICU</name>